<dbReference type="Pfam" id="PF00596">
    <property type="entry name" value="Aldolase_II"/>
    <property type="match status" value="1"/>
</dbReference>
<dbReference type="RefSeq" id="WP_182959491.1">
    <property type="nucleotide sequence ID" value="NZ_JABEQM010000009.1"/>
</dbReference>
<dbReference type="Proteomes" id="UP000578030">
    <property type="component" value="Unassembled WGS sequence"/>
</dbReference>
<comment type="similarity">
    <text evidence="1">Belongs to the aldolase class II family.</text>
</comment>
<sequence length="254" mass="27546">MSDPIHAVPPGGACDEAALRVDLAAAYRILAQEGLDDGVFNHLSCAIPAEPGHFLLKPFGPLFEEATASGLIKIDRTGTIVAGAGHWEPTAFHIHSRIHAAVPRAACIMHSHMPYATALTGLEDMRLLPFNQSAMRFVGRVAYLEAYDGLVLDEAAADRVVAAHATHDIVLMANHGVLVIGPTIAECLYDLHYLEIAARDQWLARTMGQPLRMIDPAVVAHAARQMVAERKMSAAVHLAAMKRRLDRTLPGYAW</sequence>
<gene>
    <name evidence="3" type="ORF">HLH28_12250</name>
</gene>
<dbReference type="SMART" id="SM01007">
    <property type="entry name" value="Aldolase_II"/>
    <property type="match status" value="1"/>
</dbReference>
<keyword evidence="4" id="KW-1185">Reference proteome</keyword>
<feature type="domain" description="Class II aldolase/adducin N-terminal" evidence="2">
    <location>
        <begin position="21"/>
        <end position="202"/>
    </location>
</feature>
<dbReference type="GO" id="GO:0005856">
    <property type="term" value="C:cytoskeleton"/>
    <property type="evidence" value="ECO:0007669"/>
    <property type="project" value="TreeGrafter"/>
</dbReference>
<dbReference type="GO" id="GO:0051015">
    <property type="term" value="F:actin filament binding"/>
    <property type="evidence" value="ECO:0007669"/>
    <property type="project" value="TreeGrafter"/>
</dbReference>
<dbReference type="AlphaFoldDB" id="A0A7W4K8H9"/>
<organism evidence="3 4">
    <name type="scientific">Gluconacetobacter tumulisoli</name>
    <dbReference type="NCBI Taxonomy" id="1286189"/>
    <lineage>
        <taxon>Bacteria</taxon>
        <taxon>Pseudomonadati</taxon>
        <taxon>Pseudomonadota</taxon>
        <taxon>Alphaproteobacteria</taxon>
        <taxon>Acetobacterales</taxon>
        <taxon>Acetobacteraceae</taxon>
        <taxon>Gluconacetobacter</taxon>
    </lineage>
</organism>
<dbReference type="PANTHER" id="PTHR10672">
    <property type="entry name" value="ADDUCIN"/>
    <property type="match status" value="1"/>
</dbReference>
<reference evidence="3 4" key="1">
    <citation type="submission" date="2020-04" db="EMBL/GenBank/DDBJ databases">
        <title>Description of novel Gluconacetobacter.</title>
        <authorList>
            <person name="Sombolestani A."/>
        </authorList>
    </citation>
    <scope>NUCLEOTIDE SEQUENCE [LARGE SCALE GENOMIC DNA]</scope>
    <source>
        <strain evidence="3 4">LMG 27802</strain>
    </source>
</reference>
<proteinExistence type="inferred from homology"/>
<evidence type="ECO:0000259" key="2">
    <source>
        <dbReference type="SMART" id="SM01007"/>
    </source>
</evidence>
<dbReference type="InterPro" id="IPR036409">
    <property type="entry name" value="Aldolase_II/adducin_N_sf"/>
</dbReference>
<evidence type="ECO:0000313" key="4">
    <source>
        <dbReference type="Proteomes" id="UP000578030"/>
    </source>
</evidence>
<accession>A0A7W4K8H9</accession>
<dbReference type="EMBL" id="JABEQM010000009">
    <property type="protein sequence ID" value="MBB2202332.1"/>
    <property type="molecule type" value="Genomic_DNA"/>
</dbReference>
<name>A0A7W4K8H9_9PROT</name>
<dbReference type="Gene3D" id="3.40.225.10">
    <property type="entry name" value="Class II aldolase/adducin N-terminal domain"/>
    <property type="match status" value="1"/>
</dbReference>
<comment type="caution">
    <text evidence="3">The sequence shown here is derived from an EMBL/GenBank/DDBJ whole genome shotgun (WGS) entry which is preliminary data.</text>
</comment>
<protein>
    <recommendedName>
        <fullName evidence="2">Class II aldolase/adducin N-terminal domain-containing protein</fullName>
    </recommendedName>
</protein>
<dbReference type="NCBIfam" id="NF005451">
    <property type="entry name" value="PRK07044.1"/>
    <property type="match status" value="1"/>
</dbReference>
<evidence type="ECO:0000256" key="1">
    <source>
        <dbReference type="ARBA" id="ARBA00037961"/>
    </source>
</evidence>
<dbReference type="SUPFAM" id="SSF53639">
    <property type="entry name" value="AraD/HMP-PK domain-like"/>
    <property type="match status" value="1"/>
</dbReference>
<dbReference type="InterPro" id="IPR001303">
    <property type="entry name" value="Aldolase_II/adducin_N"/>
</dbReference>
<evidence type="ECO:0000313" key="3">
    <source>
        <dbReference type="EMBL" id="MBB2202332.1"/>
    </source>
</evidence>
<dbReference type="PANTHER" id="PTHR10672:SF3">
    <property type="entry name" value="PROTEIN HU-LI TAI SHAO"/>
    <property type="match status" value="1"/>
</dbReference>
<dbReference type="InterPro" id="IPR051017">
    <property type="entry name" value="Aldolase-II_Adducin_sf"/>
</dbReference>